<feature type="region of interest" description="Disordered" evidence="1">
    <location>
        <begin position="51"/>
        <end position="72"/>
    </location>
</feature>
<reference evidence="3 4" key="1">
    <citation type="journal article" date="2019" name="Sci. Data">
        <title>Hybrid genome assembly and annotation of Danionella translucida.</title>
        <authorList>
            <person name="Kadobianskyi M."/>
            <person name="Schulze L."/>
            <person name="Schuelke M."/>
            <person name="Judkewitz B."/>
        </authorList>
    </citation>
    <scope>NUCLEOTIDE SEQUENCE [LARGE SCALE GENOMIC DNA]</scope>
    <source>
        <strain evidence="3 4">Bolton</strain>
    </source>
</reference>
<evidence type="ECO:0000256" key="1">
    <source>
        <dbReference type="SAM" id="MobiDB-lite"/>
    </source>
</evidence>
<evidence type="ECO:0000313" key="3">
    <source>
        <dbReference type="EMBL" id="TRY89357.1"/>
    </source>
</evidence>
<dbReference type="Proteomes" id="UP000316079">
    <property type="component" value="Unassembled WGS sequence"/>
</dbReference>
<evidence type="ECO:0000256" key="2">
    <source>
        <dbReference type="SAM" id="SignalP"/>
    </source>
</evidence>
<accession>A0A553QHH0</accession>
<organism evidence="3 4">
    <name type="scientific">Danionella cerebrum</name>
    <dbReference type="NCBI Taxonomy" id="2873325"/>
    <lineage>
        <taxon>Eukaryota</taxon>
        <taxon>Metazoa</taxon>
        <taxon>Chordata</taxon>
        <taxon>Craniata</taxon>
        <taxon>Vertebrata</taxon>
        <taxon>Euteleostomi</taxon>
        <taxon>Actinopterygii</taxon>
        <taxon>Neopterygii</taxon>
        <taxon>Teleostei</taxon>
        <taxon>Ostariophysi</taxon>
        <taxon>Cypriniformes</taxon>
        <taxon>Danionidae</taxon>
        <taxon>Danioninae</taxon>
        <taxon>Danionella</taxon>
    </lineage>
</organism>
<comment type="caution">
    <text evidence="3">The sequence shown here is derived from an EMBL/GenBank/DDBJ whole genome shotgun (WGS) entry which is preliminary data.</text>
</comment>
<name>A0A553QHH0_9TELE</name>
<proteinExistence type="predicted"/>
<evidence type="ECO:0000313" key="4">
    <source>
        <dbReference type="Proteomes" id="UP000316079"/>
    </source>
</evidence>
<feature type="chain" id="PRO_5022048014" evidence="2">
    <location>
        <begin position="27"/>
        <end position="118"/>
    </location>
</feature>
<dbReference type="EMBL" id="SRMA01025984">
    <property type="protein sequence ID" value="TRY89357.1"/>
    <property type="molecule type" value="Genomic_DNA"/>
</dbReference>
<feature type="signal peptide" evidence="2">
    <location>
        <begin position="1"/>
        <end position="26"/>
    </location>
</feature>
<dbReference type="AlphaFoldDB" id="A0A553QHH0"/>
<gene>
    <name evidence="3" type="ORF">DNTS_015296</name>
</gene>
<keyword evidence="4" id="KW-1185">Reference proteome</keyword>
<keyword evidence="2" id="KW-0732">Signal</keyword>
<protein>
    <submittedName>
        <fullName evidence="3">Uncharacterized protein</fullName>
    </submittedName>
</protein>
<sequence>MAVHRKSFLYTFSICLLAVLFPGAPCTPPKSSWLFNGDKLHQIQGFEVKNEEKGHQSRLAGRGPAAQRGANTADNGVGLCQALRGRAAPEPLIRNSTACLSSTWLNGRGGWMGLEILH</sequence>